<organism evidence="2 3">
    <name type="scientific">Aedes albopictus</name>
    <name type="common">Asian tiger mosquito</name>
    <name type="synonym">Stegomyia albopicta</name>
    <dbReference type="NCBI Taxonomy" id="7160"/>
    <lineage>
        <taxon>Eukaryota</taxon>
        <taxon>Metazoa</taxon>
        <taxon>Ecdysozoa</taxon>
        <taxon>Arthropoda</taxon>
        <taxon>Hexapoda</taxon>
        <taxon>Insecta</taxon>
        <taxon>Pterygota</taxon>
        <taxon>Neoptera</taxon>
        <taxon>Endopterygota</taxon>
        <taxon>Diptera</taxon>
        <taxon>Nematocera</taxon>
        <taxon>Culicoidea</taxon>
        <taxon>Culicidae</taxon>
        <taxon>Culicinae</taxon>
        <taxon>Aedini</taxon>
        <taxon>Aedes</taxon>
        <taxon>Stegomyia</taxon>
    </lineage>
</organism>
<dbReference type="InterPro" id="IPR005135">
    <property type="entry name" value="Endo/exonuclease/phosphatase"/>
</dbReference>
<feature type="domain" description="Endonuclease/exonuclease/phosphatase" evidence="1">
    <location>
        <begin position="51"/>
        <end position="191"/>
    </location>
</feature>
<dbReference type="Proteomes" id="UP000069940">
    <property type="component" value="Unassembled WGS sequence"/>
</dbReference>
<proteinExistence type="predicted"/>
<dbReference type="Gene3D" id="3.60.10.10">
    <property type="entry name" value="Endonuclease/exonuclease/phosphatase"/>
    <property type="match status" value="1"/>
</dbReference>
<name>A0ABM1YBH0_AEDAL</name>
<reference evidence="2" key="2">
    <citation type="submission" date="2025-05" db="UniProtKB">
        <authorList>
            <consortium name="EnsemblMetazoa"/>
        </authorList>
    </citation>
    <scope>IDENTIFICATION</scope>
    <source>
        <strain evidence="2">Foshan</strain>
    </source>
</reference>
<dbReference type="Pfam" id="PF03372">
    <property type="entry name" value="Exo_endo_phos"/>
    <property type="match status" value="1"/>
</dbReference>
<dbReference type="InterPro" id="IPR036691">
    <property type="entry name" value="Endo/exonu/phosph_ase_sf"/>
</dbReference>
<accession>A0ABM1YBH0</accession>
<dbReference type="RefSeq" id="XP_062707472.1">
    <property type="nucleotide sequence ID" value="XM_062851488.1"/>
</dbReference>
<reference evidence="3" key="1">
    <citation type="journal article" date="2015" name="Proc. Natl. Acad. Sci. U.S.A.">
        <title>Genome sequence of the Asian Tiger mosquito, Aedes albopictus, reveals insights into its biology, genetics, and evolution.</title>
        <authorList>
            <person name="Chen X.G."/>
            <person name="Jiang X."/>
            <person name="Gu J."/>
            <person name="Xu M."/>
            <person name="Wu Y."/>
            <person name="Deng Y."/>
            <person name="Zhang C."/>
            <person name="Bonizzoni M."/>
            <person name="Dermauw W."/>
            <person name="Vontas J."/>
            <person name="Armbruster P."/>
            <person name="Huang X."/>
            <person name="Yang Y."/>
            <person name="Zhang H."/>
            <person name="He W."/>
            <person name="Peng H."/>
            <person name="Liu Y."/>
            <person name="Wu K."/>
            <person name="Chen J."/>
            <person name="Lirakis M."/>
            <person name="Topalis P."/>
            <person name="Van Leeuwen T."/>
            <person name="Hall A.B."/>
            <person name="Jiang X."/>
            <person name="Thorpe C."/>
            <person name="Mueller R.L."/>
            <person name="Sun C."/>
            <person name="Waterhouse R.M."/>
            <person name="Yan G."/>
            <person name="Tu Z.J."/>
            <person name="Fang X."/>
            <person name="James A.A."/>
        </authorList>
    </citation>
    <scope>NUCLEOTIDE SEQUENCE [LARGE SCALE GENOMIC DNA]</scope>
    <source>
        <strain evidence="3">Foshan</strain>
    </source>
</reference>
<dbReference type="EnsemblMetazoa" id="AALFPA23_007606.R10140">
    <property type="protein sequence ID" value="AALFPA23_007606.P10140"/>
    <property type="gene ID" value="AALFPA23_007606"/>
</dbReference>
<protein>
    <recommendedName>
        <fullName evidence="1">Endonuclease/exonuclease/phosphatase domain-containing protein</fullName>
    </recommendedName>
</protein>
<evidence type="ECO:0000259" key="1">
    <source>
        <dbReference type="Pfam" id="PF03372"/>
    </source>
</evidence>
<evidence type="ECO:0000313" key="2">
    <source>
        <dbReference type="EnsemblMetazoa" id="AALFPA23_007606.P10140"/>
    </source>
</evidence>
<dbReference type="SUPFAM" id="SSF56219">
    <property type="entry name" value="DNase I-like"/>
    <property type="match status" value="1"/>
</dbReference>
<keyword evidence="3" id="KW-1185">Reference proteome</keyword>
<evidence type="ECO:0000313" key="3">
    <source>
        <dbReference type="Proteomes" id="UP000069940"/>
    </source>
</evidence>
<dbReference type="GeneID" id="134288002"/>
<sequence>MVLRKVGGWCQVLRASRKKTIVTENQQQNNTNRDQWQRPQRTKRTCDWKLGTWNCRSLNFIGSIRMLADLLKDRGFGIVALQEVCWTGSMVRTFRGNHTIYRSCGNTRELGTAFIVMGDMQRCVIGWWPIDERMCRLRIKGRFFNFSIINVHSPHSGSTDDDKDAFYAQLEREYDRYPIHNVKIIIGDLSAQVGQEEEFRPTIGNFSAHQ</sequence>